<dbReference type="InterPro" id="IPR000683">
    <property type="entry name" value="Gfo/Idh/MocA-like_OxRdtase_N"/>
</dbReference>
<feature type="domain" description="Gfo/Idh/MocA-like oxidoreductase N-terminal" evidence="2">
    <location>
        <begin position="14"/>
        <end position="130"/>
    </location>
</feature>
<keyword evidence="1" id="KW-0472">Membrane</keyword>
<dbReference type="InterPro" id="IPR052515">
    <property type="entry name" value="Gfo/Idh/MocA_Oxidoreductase"/>
</dbReference>
<dbReference type="GO" id="GO:0000166">
    <property type="term" value="F:nucleotide binding"/>
    <property type="evidence" value="ECO:0007669"/>
    <property type="project" value="InterPro"/>
</dbReference>
<dbReference type="SUPFAM" id="SSF51735">
    <property type="entry name" value="NAD(P)-binding Rossmann-fold domains"/>
    <property type="match status" value="1"/>
</dbReference>
<sequence length="389" mass="42804">MGRMLGKEIIMKKLNIVLVGLGFGGAFVPIYKDHPGVGSIGIFDTDSSVMEEFARAHGIERLYHSFEEILEDEEVDAVHLVTPIPLHAKQTAAVLNAGKHCACTVPMAVSLEEIREITEAVKRSGKNYMMMETTLYTRQFFYAREMLMKGEFGKIQFLRGSHYQDMANWPSYWLGLPPMWYGTHAIAPMRAMAGSRICKVHCFGSGTMEEGMEEQYGNPYPVESAIFSFENGLKGEATRTLFETARVYQEGMFVYGSDASFEWGFSDGDNPIITTAVKAADGKRGGTTVVRETVMPNYYSMLPEEIRKHTVGGNYDPLNPQESLISGAAGGHHGSHPHLVHEFVSSILENRKAAIDEVLGANITAAGICAHLSAMQDGAEVVVPVFDEG</sequence>
<dbReference type="OrthoDB" id="9815825at2"/>
<dbReference type="EC" id="1.-.-.-" evidence="4"/>
<evidence type="ECO:0000313" key="4">
    <source>
        <dbReference type="EMBL" id="ODM07397.1"/>
    </source>
</evidence>
<gene>
    <name evidence="4" type="primary">pht4_2</name>
    <name evidence="4" type="ORF">BEI61_03287</name>
</gene>
<dbReference type="PANTHER" id="PTHR43249">
    <property type="entry name" value="UDP-N-ACETYL-2-AMINO-2-DEOXY-D-GLUCURONATE OXIDASE"/>
    <property type="match status" value="1"/>
</dbReference>
<evidence type="ECO:0000259" key="2">
    <source>
        <dbReference type="Pfam" id="PF01408"/>
    </source>
</evidence>
<dbReference type="SUPFAM" id="SSF55347">
    <property type="entry name" value="Glyceraldehyde-3-phosphate dehydrogenase-like, C-terminal domain"/>
    <property type="match status" value="1"/>
</dbReference>
<keyword evidence="1" id="KW-1133">Transmembrane helix</keyword>
<proteinExistence type="predicted"/>
<evidence type="ECO:0000259" key="3">
    <source>
        <dbReference type="Pfam" id="PF22725"/>
    </source>
</evidence>
<dbReference type="PANTHER" id="PTHR43249:SF1">
    <property type="entry name" value="D-GLUCOSIDE 3-DEHYDROGENASE"/>
    <property type="match status" value="1"/>
</dbReference>
<dbReference type="InterPro" id="IPR036291">
    <property type="entry name" value="NAD(P)-bd_dom_sf"/>
</dbReference>
<dbReference type="InterPro" id="IPR055170">
    <property type="entry name" value="GFO_IDH_MocA-like_dom"/>
</dbReference>
<reference evidence="4 5" key="1">
    <citation type="submission" date="2016-07" db="EMBL/GenBank/DDBJ databases">
        <title>Characterization of isolates of Eisenbergiella tayi derived from blood cultures, using whole genome sequencing.</title>
        <authorList>
            <person name="Burdz T."/>
            <person name="Wiebe D."/>
            <person name="Huynh C."/>
            <person name="Bernard K."/>
        </authorList>
    </citation>
    <scope>NUCLEOTIDE SEQUENCE [LARGE SCALE GENOMIC DNA]</scope>
    <source>
        <strain evidence="4 5">NML 110608</strain>
    </source>
</reference>
<protein>
    <submittedName>
        <fullName evidence="4">Putative 4,5-dihydroxyphthalate dehydrogenase</fullName>
        <ecNumber evidence="4">1.-.-.-</ecNumber>
    </submittedName>
</protein>
<dbReference type="Pfam" id="PF22725">
    <property type="entry name" value="GFO_IDH_MocA_C3"/>
    <property type="match status" value="1"/>
</dbReference>
<dbReference type="Proteomes" id="UP000094067">
    <property type="component" value="Unassembled WGS sequence"/>
</dbReference>
<keyword evidence="4" id="KW-0560">Oxidoreductase</keyword>
<organism evidence="4 5">
    <name type="scientific">Eisenbergiella tayi</name>
    <dbReference type="NCBI Taxonomy" id="1432052"/>
    <lineage>
        <taxon>Bacteria</taxon>
        <taxon>Bacillati</taxon>
        <taxon>Bacillota</taxon>
        <taxon>Clostridia</taxon>
        <taxon>Lachnospirales</taxon>
        <taxon>Lachnospiraceae</taxon>
        <taxon>Eisenbergiella</taxon>
    </lineage>
</organism>
<dbReference type="Gene3D" id="3.40.50.720">
    <property type="entry name" value="NAD(P)-binding Rossmann-like Domain"/>
    <property type="match status" value="1"/>
</dbReference>
<dbReference type="Pfam" id="PF01408">
    <property type="entry name" value="GFO_IDH_MocA"/>
    <property type="match status" value="1"/>
</dbReference>
<keyword evidence="1" id="KW-0812">Transmembrane</keyword>
<dbReference type="PATRIC" id="fig|1432052.4.peg.3662"/>
<accession>A0A1E3AFJ8</accession>
<dbReference type="AlphaFoldDB" id="A0A1E3AFJ8"/>
<evidence type="ECO:0000313" key="5">
    <source>
        <dbReference type="Proteomes" id="UP000094067"/>
    </source>
</evidence>
<name>A0A1E3AFJ8_9FIRM</name>
<dbReference type="EMBL" id="MCGH01000002">
    <property type="protein sequence ID" value="ODM07397.1"/>
    <property type="molecule type" value="Genomic_DNA"/>
</dbReference>
<feature type="transmembrane region" description="Helical" evidence="1">
    <location>
        <begin position="12"/>
        <end position="31"/>
    </location>
</feature>
<dbReference type="GO" id="GO:0016491">
    <property type="term" value="F:oxidoreductase activity"/>
    <property type="evidence" value="ECO:0007669"/>
    <property type="project" value="UniProtKB-KW"/>
</dbReference>
<dbReference type="Gene3D" id="3.30.360.10">
    <property type="entry name" value="Dihydrodipicolinate Reductase, domain 2"/>
    <property type="match status" value="1"/>
</dbReference>
<evidence type="ECO:0000256" key="1">
    <source>
        <dbReference type="SAM" id="Phobius"/>
    </source>
</evidence>
<comment type="caution">
    <text evidence="4">The sequence shown here is derived from an EMBL/GenBank/DDBJ whole genome shotgun (WGS) entry which is preliminary data.</text>
</comment>
<feature type="domain" description="GFO/IDH/MocA-like oxidoreductase" evidence="3">
    <location>
        <begin position="142"/>
        <end position="261"/>
    </location>
</feature>